<keyword evidence="2" id="KW-1185">Reference proteome</keyword>
<name>A0A9J5XBI1_SOLCO</name>
<reference evidence="1 2" key="1">
    <citation type="submission" date="2020-09" db="EMBL/GenBank/DDBJ databases">
        <title>De no assembly of potato wild relative species, Solanum commersonii.</title>
        <authorList>
            <person name="Cho K."/>
        </authorList>
    </citation>
    <scope>NUCLEOTIDE SEQUENCE [LARGE SCALE GENOMIC DNA]</scope>
    <source>
        <strain evidence="1">LZ3.2</strain>
        <tissue evidence="1">Leaf</tissue>
    </source>
</reference>
<evidence type="ECO:0000313" key="1">
    <source>
        <dbReference type="EMBL" id="KAG5584216.1"/>
    </source>
</evidence>
<organism evidence="1 2">
    <name type="scientific">Solanum commersonii</name>
    <name type="common">Commerson's wild potato</name>
    <name type="synonym">Commerson's nightshade</name>
    <dbReference type="NCBI Taxonomy" id="4109"/>
    <lineage>
        <taxon>Eukaryota</taxon>
        <taxon>Viridiplantae</taxon>
        <taxon>Streptophyta</taxon>
        <taxon>Embryophyta</taxon>
        <taxon>Tracheophyta</taxon>
        <taxon>Spermatophyta</taxon>
        <taxon>Magnoliopsida</taxon>
        <taxon>eudicotyledons</taxon>
        <taxon>Gunneridae</taxon>
        <taxon>Pentapetalae</taxon>
        <taxon>asterids</taxon>
        <taxon>lamiids</taxon>
        <taxon>Solanales</taxon>
        <taxon>Solanaceae</taxon>
        <taxon>Solanoideae</taxon>
        <taxon>Solaneae</taxon>
        <taxon>Solanum</taxon>
    </lineage>
</organism>
<evidence type="ECO:0000313" key="2">
    <source>
        <dbReference type="Proteomes" id="UP000824120"/>
    </source>
</evidence>
<dbReference type="EMBL" id="JACXVP010000009">
    <property type="protein sequence ID" value="KAG5584216.1"/>
    <property type="molecule type" value="Genomic_DNA"/>
</dbReference>
<sequence length="74" mass="8398">MKAGSMLNTCKLDGNTENDVFRGGRILKYEFSHFTRSLPPLPHPPNNTQMLRLLLINSSEGFQFHSNSPFFSDP</sequence>
<dbReference type="AlphaFoldDB" id="A0A9J5XBI1"/>
<protein>
    <submittedName>
        <fullName evidence="1">Uncharacterized protein</fullName>
    </submittedName>
</protein>
<comment type="caution">
    <text evidence="1">The sequence shown here is derived from an EMBL/GenBank/DDBJ whole genome shotgun (WGS) entry which is preliminary data.</text>
</comment>
<proteinExistence type="predicted"/>
<gene>
    <name evidence="1" type="ORF">H5410_044650</name>
</gene>
<dbReference type="Proteomes" id="UP000824120">
    <property type="component" value="Chromosome 9"/>
</dbReference>
<accession>A0A9J5XBI1</accession>